<dbReference type="STRING" id="1220579.GCA_001571345_03192"/>
<feature type="transmembrane region" description="Helical" evidence="7">
    <location>
        <begin position="121"/>
        <end position="140"/>
    </location>
</feature>
<dbReference type="Pfam" id="PF04632">
    <property type="entry name" value="FUSC"/>
    <property type="match status" value="1"/>
</dbReference>
<dbReference type="AlphaFoldDB" id="A0A318PEE2"/>
<keyword evidence="6 7" id="KW-0472">Membrane</keyword>
<evidence type="ECO:0000313" key="9">
    <source>
        <dbReference type="Proteomes" id="UP000248257"/>
    </source>
</evidence>
<comment type="caution">
    <text evidence="8">The sequence shown here is derived from an EMBL/GenBank/DDBJ whole genome shotgun (WGS) entry which is preliminary data.</text>
</comment>
<dbReference type="GO" id="GO:0005886">
    <property type="term" value="C:plasma membrane"/>
    <property type="evidence" value="ECO:0007669"/>
    <property type="project" value="UniProtKB-SubCell"/>
</dbReference>
<evidence type="ECO:0000256" key="3">
    <source>
        <dbReference type="ARBA" id="ARBA00022475"/>
    </source>
</evidence>
<keyword evidence="5 7" id="KW-1133">Transmembrane helix</keyword>
<feature type="transmembrane region" description="Helical" evidence="7">
    <location>
        <begin position="96"/>
        <end position="114"/>
    </location>
</feature>
<proteinExistence type="predicted"/>
<dbReference type="InterPro" id="IPR006726">
    <property type="entry name" value="PHBA_efflux_AaeB/fusaric-R"/>
</dbReference>
<feature type="transmembrane region" description="Helical" evidence="7">
    <location>
        <begin position="73"/>
        <end position="90"/>
    </location>
</feature>
<dbReference type="RefSeq" id="WP_061276550.1">
    <property type="nucleotide sequence ID" value="NZ_CBCRXN010000090.1"/>
</dbReference>
<sequence length="708" mass="78114">MTEIIRSLMKGSWFFAPSARDLLFSLRTTVTSLVALSIAFWMELGQPQWAAMTVWIVAQNTIGESLSKAHWRVIGTLAGAVAAIVLISAAPQQPWVFFPLLACWVGLCAGLGTLCHNYHSYTFVLMGFTCAIISISSIDAPDQVFSTAIARSTYIILGVVCEMTVALICEPGVAVRTRATVRRQLRDIIEETSSAVRDILLSRPPSERDLYRTLSDVMTLNDRMEFSAIEAGHSGPMVAYARATLGQAAKFMSRGLGMQTRLALSGVKTGSVARPVVAEFSAFLEAMPRFLDSDAGVAQLCLRVGRLSYACETAIEKTADTEKGNPDRHSLVDDRIVLQGTALLLTELTLLLRCFMCADMDRTTLSHLRLVRPSNWRSAMSNGLRSFIAVLVAAFIWEITAWPTGTLFVMFVSVVCARFASFSNTVIASKNFFLGAVWAVAAAIVPVFLVMPVTSDYPVFCFAAGIPMILGGLVNRHHATAAMGASFVNFFPYMLMPENHFRTDEVQWFNTSMALLAGLGFGVMVFRYLLPFSFASFRRSFGAIVENGLRDIVHADTRMTDQVWLGEVVEGMERLIAHEKDRDAPRIDVWLRDAFSIMTAGRNLLYLQLLVRNKMLSSDLTRELKELFEQLKNPRLHVAVKTGAIRNTQATLYRMETRSDDPAERIQISEAIGCLSIAARELTRSGAFFNRDRTIIPGAPEGPVSAAL</sequence>
<evidence type="ECO:0000256" key="6">
    <source>
        <dbReference type="ARBA" id="ARBA00023136"/>
    </source>
</evidence>
<keyword evidence="2" id="KW-0813">Transport</keyword>
<keyword evidence="9" id="KW-1185">Reference proteome</keyword>
<dbReference type="PANTHER" id="PTHR30509">
    <property type="entry name" value="P-HYDROXYBENZOIC ACID EFFLUX PUMP SUBUNIT-RELATED"/>
    <property type="match status" value="1"/>
</dbReference>
<protein>
    <submittedName>
        <fullName evidence="8">FUSC family protein</fullName>
    </submittedName>
</protein>
<organism evidence="8 9">
    <name type="scientific">Komagataeibacter xylinus</name>
    <name type="common">Gluconacetobacter xylinus</name>
    <dbReference type="NCBI Taxonomy" id="28448"/>
    <lineage>
        <taxon>Bacteria</taxon>
        <taxon>Pseudomonadati</taxon>
        <taxon>Pseudomonadota</taxon>
        <taxon>Alphaproteobacteria</taxon>
        <taxon>Acetobacterales</taxon>
        <taxon>Acetobacteraceae</taxon>
        <taxon>Komagataeibacter</taxon>
    </lineage>
</organism>
<evidence type="ECO:0000256" key="7">
    <source>
        <dbReference type="SAM" id="Phobius"/>
    </source>
</evidence>
<gene>
    <name evidence="8" type="ORF">CFR75_15715</name>
</gene>
<dbReference type="Proteomes" id="UP000248257">
    <property type="component" value="Unassembled WGS sequence"/>
</dbReference>
<feature type="transmembrane region" description="Helical" evidence="7">
    <location>
        <begin position="152"/>
        <end position="175"/>
    </location>
</feature>
<evidence type="ECO:0000256" key="2">
    <source>
        <dbReference type="ARBA" id="ARBA00022448"/>
    </source>
</evidence>
<dbReference type="GO" id="GO:0022857">
    <property type="term" value="F:transmembrane transporter activity"/>
    <property type="evidence" value="ECO:0007669"/>
    <property type="project" value="InterPro"/>
</dbReference>
<keyword evidence="4 7" id="KW-0812">Transmembrane</keyword>
<feature type="transmembrane region" description="Helical" evidence="7">
    <location>
        <begin position="432"/>
        <end position="451"/>
    </location>
</feature>
<feature type="transmembrane region" description="Helical" evidence="7">
    <location>
        <begin position="508"/>
        <end position="530"/>
    </location>
</feature>
<evidence type="ECO:0000313" key="8">
    <source>
        <dbReference type="EMBL" id="PYD55591.1"/>
    </source>
</evidence>
<name>A0A318PEE2_KOMXY</name>
<evidence type="ECO:0000256" key="1">
    <source>
        <dbReference type="ARBA" id="ARBA00004651"/>
    </source>
</evidence>
<keyword evidence="3" id="KW-1003">Cell membrane</keyword>
<feature type="transmembrane region" description="Helical" evidence="7">
    <location>
        <begin position="479"/>
        <end position="496"/>
    </location>
</feature>
<dbReference type="OrthoDB" id="8005649at2"/>
<comment type="subcellular location">
    <subcellularLocation>
        <location evidence="1">Cell membrane</location>
        <topology evidence="1">Multi-pass membrane protein</topology>
    </subcellularLocation>
</comment>
<feature type="transmembrane region" description="Helical" evidence="7">
    <location>
        <begin position="379"/>
        <end position="396"/>
    </location>
</feature>
<evidence type="ECO:0000256" key="5">
    <source>
        <dbReference type="ARBA" id="ARBA00022989"/>
    </source>
</evidence>
<feature type="transmembrane region" description="Helical" evidence="7">
    <location>
        <begin position="402"/>
        <end position="420"/>
    </location>
</feature>
<dbReference type="PANTHER" id="PTHR30509:SF9">
    <property type="entry name" value="MULTIDRUG RESISTANCE PROTEIN MDTO"/>
    <property type="match status" value="1"/>
</dbReference>
<accession>A0A318PEE2</accession>
<reference evidence="8 9" key="1">
    <citation type="submission" date="2017-07" db="EMBL/GenBank/DDBJ databases">
        <title>A draft genome sequence of Komagataeibacter xylinus LMG 1515.</title>
        <authorList>
            <person name="Skraban J."/>
            <person name="Cleenwerck I."/>
            <person name="Vandamme P."/>
            <person name="Trcek J."/>
        </authorList>
    </citation>
    <scope>NUCLEOTIDE SEQUENCE [LARGE SCALE GENOMIC DNA]</scope>
    <source>
        <strain evidence="8 9">LMG 1515</strain>
    </source>
</reference>
<dbReference type="EMBL" id="NKUC01000065">
    <property type="protein sequence ID" value="PYD55591.1"/>
    <property type="molecule type" value="Genomic_DNA"/>
</dbReference>
<evidence type="ECO:0000256" key="4">
    <source>
        <dbReference type="ARBA" id="ARBA00022692"/>
    </source>
</evidence>